<organism evidence="11 12">
    <name type="scientific">Acanthamoeba castellanii (strain ATCC 30010 / Neff)</name>
    <dbReference type="NCBI Taxonomy" id="1257118"/>
    <lineage>
        <taxon>Eukaryota</taxon>
        <taxon>Amoebozoa</taxon>
        <taxon>Discosea</taxon>
        <taxon>Longamoebia</taxon>
        <taxon>Centramoebida</taxon>
        <taxon>Acanthamoebidae</taxon>
        <taxon>Acanthamoeba</taxon>
    </lineage>
</organism>
<evidence type="ECO:0000256" key="7">
    <source>
        <dbReference type="ARBA" id="ARBA00023054"/>
    </source>
</evidence>
<dbReference type="AlphaFoldDB" id="L8H2Y4"/>
<feature type="coiled-coil region" evidence="9">
    <location>
        <begin position="74"/>
        <end position="168"/>
    </location>
</feature>
<dbReference type="GO" id="GO:0070161">
    <property type="term" value="C:anchoring junction"/>
    <property type="evidence" value="ECO:0007669"/>
    <property type="project" value="UniProtKB-SubCell"/>
</dbReference>
<sequence>MANSAMYLNNALSLLGISSPIEDMLKMADKALPLTPVTISQVFNCMYTLLRLRQDAQQQLERKADDLAVSLSQEHRLAAEKKRLKDRVDQLERETALCQAREKSLKENTDKEKAKWNLERQETRKQLLALQGKDTQYLHEMRKKEREYERLKQTLQQYIAEKNVASRRATELLNSVNSSTAGGSRLPRAAVPATPLRNKQSDEDIFRGIVASYERKQEVLREENKSLRQTILTIRRTIAQAIPDSKEPIKSDDQYLDMPIGVFRRTLEKQVEKDVHALKELTSRPAVQVPEEQAPTELPPSLAAILARAEAMTPKRADGTSDLSMLRKKLEEQAALLENQEKLKGNSRSVASAKSHLPKFALEDLDDDFEKENLDSNLDFLPHDTNQQHRYPASVSLLSPINSP</sequence>
<evidence type="ECO:0000256" key="2">
    <source>
        <dbReference type="ARBA" id="ARBA00004300"/>
    </source>
</evidence>
<dbReference type="PANTHER" id="PTHR46507:SF4">
    <property type="entry name" value="SSX FAMILY MEMBER 2 INTERACTING PROTEIN"/>
    <property type="match status" value="1"/>
</dbReference>
<gene>
    <name evidence="11" type="ORF">ACA1_111560</name>
</gene>
<reference evidence="11 12" key="1">
    <citation type="journal article" date="2013" name="Genome Biol.">
        <title>Genome of Acanthamoeba castellanii highlights extensive lateral gene transfer and early evolution of tyrosine kinase signaling.</title>
        <authorList>
            <person name="Clarke M."/>
            <person name="Lohan A.J."/>
            <person name="Liu B."/>
            <person name="Lagkouvardos I."/>
            <person name="Roy S."/>
            <person name="Zafar N."/>
            <person name="Bertelli C."/>
            <person name="Schilde C."/>
            <person name="Kianianmomeni A."/>
            <person name="Burglin T.R."/>
            <person name="Frech C."/>
            <person name="Turcotte B."/>
            <person name="Kopec K.O."/>
            <person name="Synnott J.M."/>
            <person name="Choo C."/>
            <person name="Paponov I."/>
            <person name="Finkler A."/>
            <person name="Soon Heng Tan C."/>
            <person name="Hutchins A.P."/>
            <person name="Weinmeier T."/>
            <person name="Rattei T."/>
            <person name="Chu J.S."/>
            <person name="Gimenez G."/>
            <person name="Irimia M."/>
            <person name="Rigden D.J."/>
            <person name="Fitzpatrick D.A."/>
            <person name="Lorenzo-Morales J."/>
            <person name="Bateman A."/>
            <person name="Chiu C.H."/>
            <person name="Tang P."/>
            <person name="Hegemann P."/>
            <person name="Fromm H."/>
            <person name="Raoult D."/>
            <person name="Greub G."/>
            <person name="Miranda-Saavedra D."/>
            <person name="Chen N."/>
            <person name="Nash P."/>
            <person name="Ginger M.L."/>
            <person name="Horn M."/>
            <person name="Schaap P."/>
            <person name="Caler L."/>
            <person name="Loftus B."/>
        </authorList>
    </citation>
    <scope>NUCLEOTIDE SEQUENCE [LARGE SCALE GENOMIC DNA]</scope>
    <source>
        <strain evidence="11 12">Neff</strain>
    </source>
</reference>
<evidence type="ECO:0000256" key="4">
    <source>
        <dbReference type="ARBA" id="ARBA00022490"/>
    </source>
</evidence>
<keyword evidence="7 9" id="KW-0175">Coiled coil</keyword>
<dbReference type="GO" id="GO:0007155">
    <property type="term" value="P:cell adhesion"/>
    <property type="evidence" value="ECO:0007669"/>
    <property type="project" value="UniProtKB-KW"/>
</dbReference>
<feature type="region of interest" description="Disordered" evidence="10">
    <location>
        <begin position="379"/>
        <end position="404"/>
    </location>
</feature>
<keyword evidence="6" id="KW-0965">Cell junction</keyword>
<name>L8H2Y4_ACACF</name>
<comment type="subcellular location">
    <subcellularLocation>
        <location evidence="1">Cell junction</location>
    </subcellularLocation>
    <subcellularLocation>
        <location evidence="2">Cytoplasm</location>
        <location evidence="2">Cytoskeleton</location>
        <location evidence="2">Microtubule organizing center</location>
        <location evidence="2">Centrosome</location>
    </subcellularLocation>
</comment>
<comment type="similarity">
    <text evidence="3">Belongs to the ADIP family.</text>
</comment>
<keyword evidence="4" id="KW-0963">Cytoplasm</keyword>
<dbReference type="GO" id="GO:0035735">
    <property type="term" value="P:intraciliary transport involved in cilium assembly"/>
    <property type="evidence" value="ECO:0007669"/>
    <property type="project" value="TreeGrafter"/>
</dbReference>
<dbReference type="OrthoDB" id="312015at2759"/>
<dbReference type="InterPro" id="IPR021622">
    <property type="entry name" value="Afadin/alpha-actinin-bd"/>
</dbReference>
<evidence type="ECO:0000256" key="5">
    <source>
        <dbReference type="ARBA" id="ARBA00022889"/>
    </source>
</evidence>
<dbReference type="Proteomes" id="UP000011083">
    <property type="component" value="Unassembled WGS sequence"/>
</dbReference>
<evidence type="ECO:0000256" key="8">
    <source>
        <dbReference type="ARBA" id="ARBA00023212"/>
    </source>
</evidence>
<dbReference type="GO" id="GO:0034451">
    <property type="term" value="C:centriolar satellite"/>
    <property type="evidence" value="ECO:0007669"/>
    <property type="project" value="TreeGrafter"/>
</dbReference>
<evidence type="ECO:0000256" key="10">
    <source>
        <dbReference type="SAM" id="MobiDB-lite"/>
    </source>
</evidence>
<dbReference type="Pfam" id="PF11559">
    <property type="entry name" value="ADIP"/>
    <property type="match status" value="1"/>
</dbReference>
<keyword evidence="8" id="KW-0206">Cytoskeleton</keyword>
<dbReference type="PANTHER" id="PTHR46507">
    <property type="entry name" value="AFADIN- AND ALPHA-ACTININ-BINDING PROTEIN"/>
    <property type="match status" value="1"/>
</dbReference>
<protein>
    <submittedName>
        <fullName evidence="11">Uncharacterized protein</fullName>
    </submittedName>
</protein>
<dbReference type="KEGG" id="acan:ACA1_111560"/>
<proteinExistence type="inferred from homology"/>
<accession>L8H2Y4</accession>
<dbReference type="InterPro" id="IPR052300">
    <property type="entry name" value="Adhesion_Centrosome_assoc"/>
</dbReference>
<evidence type="ECO:0000256" key="6">
    <source>
        <dbReference type="ARBA" id="ARBA00022949"/>
    </source>
</evidence>
<keyword evidence="12" id="KW-1185">Reference proteome</keyword>
<dbReference type="EMBL" id="KB007926">
    <property type="protein sequence ID" value="ELR19904.1"/>
    <property type="molecule type" value="Genomic_DNA"/>
</dbReference>
<evidence type="ECO:0000313" key="12">
    <source>
        <dbReference type="Proteomes" id="UP000011083"/>
    </source>
</evidence>
<keyword evidence="5" id="KW-0130">Cell adhesion</keyword>
<dbReference type="GeneID" id="14920738"/>
<evidence type="ECO:0000256" key="9">
    <source>
        <dbReference type="SAM" id="Coils"/>
    </source>
</evidence>
<dbReference type="RefSeq" id="XP_004342013.1">
    <property type="nucleotide sequence ID" value="XM_004341964.1"/>
</dbReference>
<evidence type="ECO:0000313" key="11">
    <source>
        <dbReference type="EMBL" id="ELR19904.1"/>
    </source>
</evidence>
<evidence type="ECO:0000256" key="3">
    <source>
        <dbReference type="ARBA" id="ARBA00009291"/>
    </source>
</evidence>
<dbReference type="GO" id="GO:0036064">
    <property type="term" value="C:ciliary basal body"/>
    <property type="evidence" value="ECO:0007669"/>
    <property type="project" value="TreeGrafter"/>
</dbReference>
<dbReference type="VEuPathDB" id="AmoebaDB:ACA1_111560"/>
<evidence type="ECO:0000256" key="1">
    <source>
        <dbReference type="ARBA" id="ARBA00004282"/>
    </source>
</evidence>